<keyword evidence="4" id="KW-1185">Reference proteome</keyword>
<dbReference type="PANTHER" id="PTHR21444:SF14">
    <property type="entry name" value="COILED-COIL DOMAIN-CONTAINING PROTEIN 180"/>
    <property type="match status" value="1"/>
</dbReference>
<reference evidence="3" key="1">
    <citation type="submission" date="2022-03" db="EMBL/GenBank/DDBJ databases">
        <authorList>
            <person name="Martin C."/>
        </authorList>
    </citation>
    <scope>NUCLEOTIDE SEQUENCE</scope>
</reference>
<dbReference type="OrthoDB" id="431588at2759"/>
<protein>
    <submittedName>
        <fullName evidence="3">Uncharacterized protein</fullName>
    </submittedName>
</protein>
<gene>
    <name evidence="3" type="ORF">OFUS_LOCUS13491</name>
</gene>
<feature type="compositionally biased region" description="Polar residues" evidence="2">
    <location>
        <begin position="44"/>
        <end position="59"/>
    </location>
</feature>
<feature type="compositionally biased region" description="Low complexity" evidence="2">
    <location>
        <begin position="1142"/>
        <end position="1155"/>
    </location>
</feature>
<dbReference type="Pfam" id="PF14644">
    <property type="entry name" value="DUF4456"/>
    <property type="match status" value="1"/>
</dbReference>
<feature type="compositionally biased region" description="Polar residues" evidence="2">
    <location>
        <begin position="1130"/>
        <end position="1141"/>
    </location>
</feature>
<feature type="compositionally biased region" description="Basic and acidic residues" evidence="2">
    <location>
        <begin position="1120"/>
        <end position="1129"/>
    </location>
</feature>
<dbReference type="PANTHER" id="PTHR21444">
    <property type="entry name" value="COILED-COIL DOMAIN-CONTAINING PROTEIN 180"/>
    <property type="match status" value="1"/>
</dbReference>
<accession>A0A8J1UZ30</accession>
<evidence type="ECO:0000313" key="4">
    <source>
        <dbReference type="Proteomes" id="UP000749559"/>
    </source>
</evidence>
<name>A0A8J1UZ30_OWEFU</name>
<feature type="region of interest" description="Disordered" evidence="2">
    <location>
        <begin position="1098"/>
        <end position="1174"/>
    </location>
</feature>
<feature type="compositionally biased region" description="Low complexity" evidence="2">
    <location>
        <begin position="638"/>
        <end position="653"/>
    </location>
</feature>
<evidence type="ECO:0000256" key="1">
    <source>
        <dbReference type="SAM" id="Coils"/>
    </source>
</evidence>
<keyword evidence="1" id="KW-0175">Coiled coil</keyword>
<feature type="compositionally biased region" description="Basic residues" evidence="2">
    <location>
        <begin position="626"/>
        <end position="637"/>
    </location>
</feature>
<proteinExistence type="predicted"/>
<comment type="caution">
    <text evidence="3">The sequence shown here is derived from an EMBL/GenBank/DDBJ whole genome shotgun (WGS) entry which is preliminary data.</text>
</comment>
<evidence type="ECO:0000313" key="3">
    <source>
        <dbReference type="EMBL" id="CAH1787860.1"/>
    </source>
</evidence>
<dbReference type="InterPro" id="IPR027914">
    <property type="entry name" value="DUF4456"/>
</dbReference>
<feature type="region of interest" description="Disordered" evidence="2">
    <location>
        <begin position="41"/>
        <end position="61"/>
    </location>
</feature>
<feature type="compositionally biased region" description="Polar residues" evidence="2">
    <location>
        <begin position="1108"/>
        <end position="1117"/>
    </location>
</feature>
<evidence type="ECO:0000256" key="2">
    <source>
        <dbReference type="SAM" id="MobiDB-lite"/>
    </source>
</evidence>
<feature type="region of interest" description="Disordered" evidence="2">
    <location>
        <begin position="621"/>
        <end position="653"/>
    </location>
</feature>
<sequence length="1541" mass="175565">MSNTELNNPVRLVPSGKVYRQIFDAQVQLVKTLEESKDVRRSKSNVIPSKTPLVNTGRSETGAGLLTSRQQTWAESFPNESNPENPVVHKQLQQMVAHEMKQPTRNVASREVRGLPDVVAPAKTGSDIIERIAESRKERHEAAVEDMHQELNIISSELEPRIAEAGDELIGHITQNDKLLEGFLSKIDADEDIVWYNMSELEELWECVQKESSIRQSWIEHMDEQLQQIEEDRMDLVKEVFQSYADTLEKIAHLMPPHLHKLLDKDSQLINQAVLSNRRAYSDLYARLMMADIEREKVQHTRWKKRVEDWKNIHIDMAVAEYIAYMESEDVTSPGEVNLILKEMKEQQEQINVQRLDLIKSLRDMRPPGSTKTSVYQWNQQLTAISKQLDQLGQTFLNKLYGSYEEVCQACLAKLEEVKTDLIHREVCTFGKATYIITEKCLPLVGNQQKIFEDSLETMDQQLEEHTNKIVNELKSLFKYSQGAAHVWDVHEIGLAKQERHLQEKLENARRLHDNHNQDKEANLDIIMDRMRQDGSQDTLQYSLNKALDMLNKIKLGYEDFHSQQLEIVDSYVGMVNDEVSLYDKAVCRFFSVDRQHPDEAAVAAKIEELKLEQEKDLTPISPRVLKARRKKGKGRPGSRASSAASSTSGATTPVPMAVSEVLSTAKGTTFYVLTVAGEHGVSSPAPGDRPGSTSAFLTQGEEPTESLPPYLSSIDVPKSLIMEIKNAIRLNFLDHVEEWHEQAVDRSKSVVAAKTEELTSELDLRLHLHQPRPRRAEMDVHNVRAAELVMHSERVSRHCKGIIQSLNDLKHTFNNMNHDHNKLASKFKHDIEQLEVIFINATKSSKLVELQNQIQVELEEYMSVIRASLRDFRQHLDSTLQMLRGSNAKFIKSFKVFSDGGNFCPEEIEEYRKRLEKMSNKIDSSEGFIMADLEGMEAKRLDHATKVAAEFEDRFKSHMFDLIFMEKIARWLTNTQVKIKAEVAESNSQAQARVQNLRDLERRIDACERPNLDKEQISVQELSDSLQYVFDAFNARSVYLNSTKAELSRPSSANLVGRKEVMFNSEVTAVSRPGKQPTEDPSVGVIKSILKSQKLKTAGPDADNIEGSAQQGTITTIEPVRESRDRIQSRVSRQSRMTNDSKSLNNKSTKSLKSAVATPSSEAKRQPSAPIPQTISNIVVTRRIISKGNKHERKQLPFPAEAAEGDELHFLGHIQQILREAQDGLLATAELYYRQKGSRAVTRPQALQETFEQCADTVITKLESYYKQTDEYHNDCLQEFRSQLVQLEQLVAHVPQLVIKEALKQKLTSASEGQETLAKQFKKKSKKLYSKKVEHENILRPSLGHPHAADELAELCNSEEERRKQYLKNLDEHTKLLQHTAEVHGKEFVETLADITESLLLQYDGLLTVDNVKRGRVEPTKFPTAELIRRKAAGQPLEDDISKQKLCDRGPGTWPGFVCNELVAGGLKGQEKLTETLETNSRTLGHIAVIEARDQAYQEYKENFEQTLNDISTEQEKLIVAEDRWKDNWQTSVEKVKQLY</sequence>
<dbReference type="InterPro" id="IPR028089">
    <property type="entry name" value="DUF4455"/>
</dbReference>
<dbReference type="EMBL" id="CAIIXF020000006">
    <property type="protein sequence ID" value="CAH1787860.1"/>
    <property type="molecule type" value="Genomic_DNA"/>
</dbReference>
<feature type="coiled-coil region" evidence="1">
    <location>
        <begin position="456"/>
        <end position="519"/>
    </location>
</feature>
<dbReference type="Proteomes" id="UP000749559">
    <property type="component" value="Unassembled WGS sequence"/>
</dbReference>
<dbReference type="Pfam" id="PF14643">
    <property type="entry name" value="DUF4455"/>
    <property type="match status" value="1"/>
</dbReference>
<feature type="coiled-coil region" evidence="1">
    <location>
        <begin position="1350"/>
        <end position="1377"/>
    </location>
</feature>
<organism evidence="3 4">
    <name type="scientific">Owenia fusiformis</name>
    <name type="common">Polychaete worm</name>
    <dbReference type="NCBI Taxonomy" id="6347"/>
    <lineage>
        <taxon>Eukaryota</taxon>
        <taxon>Metazoa</taxon>
        <taxon>Spiralia</taxon>
        <taxon>Lophotrochozoa</taxon>
        <taxon>Annelida</taxon>
        <taxon>Polychaeta</taxon>
        <taxon>Sedentaria</taxon>
        <taxon>Canalipalpata</taxon>
        <taxon>Sabellida</taxon>
        <taxon>Oweniida</taxon>
        <taxon>Oweniidae</taxon>
        <taxon>Owenia</taxon>
    </lineage>
</organism>
<feature type="region of interest" description="Disordered" evidence="2">
    <location>
        <begin position="681"/>
        <end position="711"/>
    </location>
</feature>